<gene>
    <name evidence="10" type="ORF">ABJ384_07550</name>
</gene>
<evidence type="ECO:0000256" key="4">
    <source>
        <dbReference type="ARBA" id="ARBA00022692"/>
    </source>
</evidence>
<feature type="transmembrane region" description="Helical" evidence="7">
    <location>
        <begin position="329"/>
        <end position="356"/>
    </location>
</feature>
<evidence type="ECO:0000313" key="10">
    <source>
        <dbReference type="EMBL" id="XBU14352.1"/>
    </source>
</evidence>
<comment type="similarity">
    <text evidence="2">Belongs to the ABC-4 integral membrane protein family. LolC/E subfamily.</text>
</comment>
<feature type="transmembrane region" description="Helical" evidence="7">
    <location>
        <begin position="285"/>
        <end position="308"/>
    </location>
</feature>
<feature type="domain" description="ABC3 transporter permease C-terminal" evidence="8">
    <location>
        <begin position="285"/>
        <end position="399"/>
    </location>
</feature>
<dbReference type="EMBL" id="CP157981">
    <property type="protein sequence ID" value="XBU14352.1"/>
    <property type="molecule type" value="Genomic_DNA"/>
</dbReference>
<feature type="transmembrane region" description="Helical" evidence="7">
    <location>
        <begin position="362"/>
        <end position="390"/>
    </location>
</feature>
<proteinExistence type="inferred from homology"/>
<dbReference type="PANTHER" id="PTHR30489">
    <property type="entry name" value="LIPOPROTEIN-RELEASING SYSTEM TRANSMEMBRANE PROTEIN LOLE"/>
    <property type="match status" value="1"/>
</dbReference>
<sequence length="407" mass="43871">MKNFFGRLWTEWTIAISFLREGRAQSIMITVGVAVGVAVIIFISALIQGLQSNIVERTLGTQAHIRLLSPDEVNQIVPPAAGTVQLLQEDKRAQRLRSINNWQQITETLDQLPVLTAVSPVVSGPAFVQRGDAIQSVALVGINLERYQQIIPLKEYLLSGQLRIGADDVLIGSQLAKDLGVQVGSKLRLDTGRENSALVNVAGIFELGVRELDARYVYLDLKQAQSLLSLPGGVTVIDLTISDIFEADNIAAQIGRLTSLKAESWIKTNAQLMNAITAQSLSTNMIIIFVAISVAFGIASVMSVSVVQRTREIGILRATGATQLQILRIFLFQGAIFGLLGSVLGSAVSYGLVWIFNTFGPGLFYIPLSINLVILALLLATLTGVLAAAIPSRRAAALDPVEAIRHV</sequence>
<dbReference type="InterPro" id="IPR025857">
    <property type="entry name" value="MacB_PCD"/>
</dbReference>
<keyword evidence="3" id="KW-1003">Cell membrane</keyword>
<evidence type="ECO:0000256" key="7">
    <source>
        <dbReference type="SAM" id="Phobius"/>
    </source>
</evidence>
<evidence type="ECO:0000256" key="1">
    <source>
        <dbReference type="ARBA" id="ARBA00004651"/>
    </source>
</evidence>
<dbReference type="RefSeq" id="WP_349926484.1">
    <property type="nucleotide sequence ID" value="NZ_CP157981.1"/>
</dbReference>
<evidence type="ECO:0000256" key="2">
    <source>
        <dbReference type="ARBA" id="ARBA00005236"/>
    </source>
</evidence>
<keyword evidence="6 7" id="KW-0472">Membrane</keyword>
<dbReference type="InterPro" id="IPR051447">
    <property type="entry name" value="Lipoprotein-release_system"/>
</dbReference>
<reference evidence="10" key="1">
    <citation type="submission" date="2024-06" db="EMBL/GenBank/DDBJ databases">
        <authorList>
            <person name="Song Z."/>
        </authorList>
    </citation>
    <scope>NUCLEOTIDE SEQUENCE</scope>
    <source>
        <strain evidence="10">A1-4-2</strain>
    </source>
</reference>
<dbReference type="PANTHER" id="PTHR30489:SF0">
    <property type="entry name" value="LIPOPROTEIN-RELEASING SYSTEM TRANSMEMBRANE PROTEIN LOLE"/>
    <property type="match status" value="1"/>
</dbReference>
<feature type="transmembrane region" description="Helical" evidence="7">
    <location>
        <begin position="27"/>
        <end position="47"/>
    </location>
</feature>
<comment type="subcellular location">
    <subcellularLocation>
        <location evidence="1">Cell membrane</location>
        <topology evidence="1">Multi-pass membrane protein</topology>
    </subcellularLocation>
</comment>
<protein>
    <submittedName>
        <fullName evidence="10">FtsX-like permease family protein</fullName>
    </submittedName>
</protein>
<evidence type="ECO:0000256" key="3">
    <source>
        <dbReference type="ARBA" id="ARBA00022475"/>
    </source>
</evidence>
<evidence type="ECO:0000256" key="5">
    <source>
        <dbReference type="ARBA" id="ARBA00022989"/>
    </source>
</evidence>
<dbReference type="AlphaFoldDB" id="A0AAU7ST79"/>
<dbReference type="GO" id="GO:0044874">
    <property type="term" value="P:lipoprotein localization to outer membrane"/>
    <property type="evidence" value="ECO:0007669"/>
    <property type="project" value="TreeGrafter"/>
</dbReference>
<feature type="domain" description="MacB-like periplasmic core" evidence="9">
    <location>
        <begin position="26"/>
        <end position="255"/>
    </location>
</feature>
<dbReference type="Pfam" id="PF12704">
    <property type="entry name" value="MacB_PCD"/>
    <property type="match status" value="1"/>
</dbReference>
<dbReference type="Pfam" id="PF02687">
    <property type="entry name" value="FtsX"/>
    <property type="match status" value="1"/>
</dbReference>
<dbReference type="InterPro" id="IPR003838">
    <property type="entry name" value="ABC3_permease_C"/>
</dbReference>
<evidence type="ECO:0000259" key="8">
    <source>
        <dbReference type="Pfam" id="PF02687"/>
    </source>
</evidence>
<keyword evidence="4 7" id="KW-0812">Transmembrane</keyword>
<organism evidence="10">
    <name type="scientific">Acinetobacter sp. A1-4-2</name>
    <dbReference type="NCBI Taxonomy" id="3156489"/>
    <lineage>
        <taxon>Bacteria</taxon>
        <taxon>Pseudomonadati</taxon>
        <taxon>Pseudomonadota</taxon>
        <taxon>Gammaproteobacteria</taxon>
        <taxon>Moraxellales</taxon>
        <taxon>Moraxellaceae</taxon>
        <taxon>Acinetobacter</taxon>
    </lineage>
</organism>
<accession>A0AAU7ST79</accession>
<evidence type="ECO:0000256" key="6">
    <source>
        <dbReference type="ARBA" id="ARBA00023136"/>
    </source>
</evidence>
<evidence type="ECO:0000259" key="9">
    <source>
        <dbReference type="Pfam" id="PF12704"/>
    </source>
</evidence>
<name>A0AAU7ST79_9GAMM</name>
<keyword evidence="5 7" id="KW-1133">Transmembrane helix</keyword>
<dbReference type="GO" id="GO:0098797">
    <property type="term" value="C:plasma membrane protein complex"/>
    <property type="evidence" value="ECO:0007669"/>
    <property type="project" value="TreeGrafter"/>
</dbReference>